<reference evidence="1" key="2">
    <citation type="submission" date="2020-11" db="EMBL/GenBank/DDBJ databases">
        <authorList>
            <person name="McCartney M.A."/>
            <person name="Auch B."/>
            <person name="Kono T."/>
            <person name="Mallez S."/>
            <person name="Becker A."/>
            <person name="Gohl D.M."/>
            <person name="Silverstein K.A.T."/>
            <person name="Koren S."/>
            <person name="Bechman K.B."/>
            <person name="Herman A."/>
            <person name="Abrahante J.E."/>
            <person name="Garbe J."/>
        </authorList>
    </citation>
    <scope>NUCLEOTIDE SEQUENCE</scope>
    <source>
        <strain evidence="1">Duluth1</strain>
        <tissue evidence="1">Whole animal</tissue>
    </source>
</reference>
<evidence type="ECO:0000313" key="1">
    <source>
        <dbReference type="EMBL" id="KAH3798424.1"/>
    </source>
</evidence>
<name>A0A9D4J715_DREPO</name>
<dbReference type="AlphaFoldDB" id="A0A9D4J715"/>
<gene>
    <name evidence="1" type="ORF">DPMN_152023</name>
</gene>
<comment type="caution">
    <text evidence="1">The sequence shown here is derived from an EMBL/GenBank/DDBJ whole genome shotgun (WGS) entry which is preliminary data.</text>
</comment>
<reference evidence="1" key="1">
    <citation type="journal article" date="2019" name="bioRxiv">
        <title>The Genome of the Zebra Mussel, Dreissena polymorpha: A Resource for Invasive Species Research.</title>
        <authorList>
            <person name="McCartney M.A."/>
            <person name="Auch B."/>
            <person name="Kono T."/>
            <person name="Mallez S."/>
            <person name="Zhang Y."/>
            <person name="Obille A."/>
            <person name="Becker A."/>
            <person name="Abrahante J.E."/>
            <person name="Garbe J."/>
            <person name="Badalamenti J.P."/>
            <person name="Herman A."/>
            <person name="Mangelson H."/>
            <person name="Liachko I."/>
            <person name="Sullivan S."/>
            <person name="Sone E.D."/>
            <person name="Koren S."/>
            <person name="Silverstein K.A.T."/>
            <person name="Beckman K.B."/>
            <person name="Gohl D.M."/>
        </authorList>
    </citation>
    <scope>NUCLEOTIDE SEQUENCE</scope>
    <source>
        <strain evidence="1">Duluth1</strain>
        <tissue evidence="1">Whole animal</tissue>
    </source>
</reference>
<dbReference type="EMBL" id="JAIWYP010000007">
    <property type="protein sequence ID" value="KAH3798424.1"/>
    <property type="molecule type" value="Genomic_DNA"/>
</dbReference>
<organism evidence="1 2">
    <name type="scientific">Dreissena polymorpha</name>
    <name type="common">Zebra mussel</name>
    <name type="synonym">Mytilus polymorpha</name>
    <dbReference type="NCBI Taxonomy" id="45954"/>
    <lineage>
        <taxon>Eukaryota</taxon>
        <taxon>Metazoa</taxon>
        <taxon>Spiralia</taxon>
        <taxon>Lophotrochozoa</taxon>
        <taxon>Mollusca</taxon>
        <taxon>Bivalvia</taxon>
        <taxon>Autobranchia</taxon>
        <taxon>Heteroconchia</taxon>
        <taxon>Euheterodonta</taxon>
        <taxon>Imparidentia</taxon>
        <taxon>Neoheterodontei</taxon>
        <taxon>Myida</taxon>
        <taxon>Dreissenoidea</taxon>
        <taxon>Dreissenidae</taxon>
        <taxon>Dreissena</taxon>
    </lineage>
</organism>
<keyword evidence="2" id="KW-1185">Reference proteome</keyword>
<dbReference type="Proteomes" id="UP000828390">
    <property type="component" value="Unassembled WGS sequence"/>
</dbReference>
<sequence length="76" mass="9473">MGLRKLYHQCSIRHQFPNYRKHHHQFQIRQSSLQLDHFGHPMSLRRSIQSDLPIHLDHPRILRHQFLIFLPSWRRF</sequence>
<evidence type="ECO:0000313" key="2">
    <source>
        <dbReference type="Proteomes" id="UP000828390"/>
    </source>
</evidence>
<proteinExistence type="predicted"/>
<accession>A0A9D4J715</accession>
<protein>
    <submittedName>
        <fullName evidence="1">Uncharacterized protein</fullName>
    </submittedName>
</protein>